<evidence type="ECO:0000256" key="2">
    <source>
        <dbReference type="ARBA" id="ARBA00023125"/>
    </source>
</evidence>
<dbReference type="InterPro" id="IPR000792">
    <property type="entry name" value="Tscrpt_reg_LuxR_C"/>
</dbReference>
<dbReference type="EMBL" id="CP095053">
    <property type="protein sequence ID" value="UOR06040.1"/>
    <property type="molecule type" value="Genomic_DNA"/>
</dbReference>
<keyword evidence="2" id="KW-0238">DNA-binding</keyword>
<dbReference type="InterPro" id="IPR016032">
    <property type="entry name" value="Sig_transdc_resp-reg_C-effctor"/>
</dbReference>
<dbReference type="RefSeq" id="WP_245094819.1">
    <property type="nucleotide sequence ID" value="NZ_CP095053.1"/>
</dbReference>
<keyword evidence="1" id="KW-0805">Transcription regulation</keyword>
<evidence type="ECO:0000256" key="1">
    <source>
        <dbReference type="ARBA" id="ARBA00023015"/>
    </source>
</evidence>
<dbReference type="PRINTS" id="PR00038">
    <property type="entry name" value="HTHLUXR"/>
</dbReference>
<dbReference type="SUPFAM" id="SSF46894">
    <property type="entry name" value="C-terminal effector domain of the bipartite response regulators"/>
    <property type="match status" value="1"/>
</dbReference>
<dbReference type="SMART" id="SM00421">
    <property type="entry name" value="HTH_LUXR"/>
    <property type="match status" value="1"/>
</dbReference>
<feature type="domain" description="HTH luxR-type" evidence="4">
    <location>
        <begin position="154"/>
        <end position="219"/>
    </location>
</feature>
<keyword evidence="6" id="KW-1185">Reference proteome</keyword>
<accession>A0A8T9T0L8</accession>
<dbReference type="GO" id="GO:0006355">
    <property type="term" value="P:regulation of DNA-templated transcription"/>
    <property type="evidence" value="ECO:0007669"/>
    <property type="project" value="InterPro"/>
</dbReference>
<evidence type="ECO:0000313" key="6">
    <source>
        <dbReference type="Proteomes" id="UP000829925"/>
    </source>
</evidence>
<evidence type="ECO:0000256" key="3">
    <source>
        <dbReference type="ARBA" id="ARBA00023163"/>
    </source>
</evidence>
<organism evidence="5 6">
    <name type="scientific">Hymenobacter aerilatus</name>
    <dbReference type="NCBI Taxonomy" id="2932251"/>
    <lineage>
        <taxon>Bacteria</taxon>
        <taxon>Pseudomonadati</taxon>
        <taxon>Bacteroidota</taxon>
        <taxon>Cytophagia</taxon>
        <taxon>Cytophagales</taxon>
        <taxon>Hymenobacteraceae</taxon>
        <taxon>Hymenobacter</taxon>
    </lineage>
</organism>
<dbReference type="AlphaFoldDB" id="A0A8T9T0L8"/>
<dbReference type="GO" id="GO:0003677">
    <property type="term" value="F:DNA binding"/>
    <property type="evidence" value="ECO:0007669"/>
    <property type="project" value="UniProtKB-KW"/>
</dbReference>
<dbReference type="KEGG" id="haei:MUN82_02835"/>
<proteinExistence type="predicted"/>
<evidence type="ECO:0000259" key="4">
    <source>
        <dbReference type="PROSITE" id="PS50043"/>
    </source>
</evidence>
<gene>
    <name evidence="5" type="ORF">MUN82_02835</name>
</gene>
<dbReference type="Pfam" id="PF00196">
    <property type="entry name" value="GerE"/>
    <property type="match status" value="1"/>
</dbReference>
<name>A0A8T9T0L8_9BACT</name>
<dbReference type="PROSITE" id="PS50043">
    <property type="entry name" value="HTH_LUXR_2"/>
    <property type="match status" value="1"/>
</dbReference>
<evidence type="ECO:0000313" key="5">
    <source>
        <dbReference type="EMBL" id="UOR06040.1"/>
    </source>
</evidence>
<dbReference type="InterPro" id="IPR036388">
    <property type="entry name" value="WH-like_DNA-bd_sf"/>
</dbReference>
<dbReference type="PANTHER" id="PTHR44688:SF16">
    <property type="entry name" value="DNA-BINDING TRANSCRIPTIONAL ACTIVATOR DEVR_DOSR"/>
    <property type="match status" value="1"/>
</dbReference>
<dbReference type="CDD" id="cd06170">
    <property type="entry name" value="LuxR_C_like"/>
    <property type="match status" value="1"/>
</dbReference>
<reference evidence="5 6" key="1">
    <citation type="submission" date="2022-04" db="EMBL/GenBank/DDBJ databases">
        <title>Hymenobacter sp. isolated from the air.</title>
        <authorList>
            <person name="Won M."/>
            <person name="Lee C.-M."/>
            <person name="Woen H.-Y."/>
            <person name="Kwon S.-W."/>
        </authorList>
    </citation>
    <scope>NUCLEOTIDE SEQUENCE [LARGE SCALE GENOMIC DNA]</scope>
    <source>
        <strain evidence="6">5413 J-13</strain>
    </source>
</reference>
<sequence>MYRALIEAKVAEIAPTANLYPGVIIILNTRTTCVEYMSEMGLHLLQTTLPELRALGPAYHTRFFNQQESLEYVPHILGLVAKNDPDQIITFFQQARASPSVEWDWYLTTMRLLLRGDDGLPLLLFCFASPLDASLHLTAKMQRLLDERDFLRQHHQHFAQLTKREREILHLLALSHSAADIAERLFISERTVETHRRNIKQKLHADTFFDLSQYARAFDLI</sequence>
<dbReference type="Proteomes" id="UP000829925">
    <property type="component" value="Chromosome"/>
</dbReference>
<keyword evidence="3" id="KW-0804">Transcription</keyword>
<dbReference type="PANTHER" id="PTHR44688">
    <property type="entry name" value="DNA-BINDING TRANSCRIPTIONAL ACTIVATOR DEVR_DOSR"/>
    <property type="match status" value="1"/>
</dbReference>
<dbReference type="Gene3D" id="1.10.10.10">
    <property type="entry name" value="Winged helix-like DNA-binding domain superfamily/Winged helix DNA-binding domain"/>
    <property type="match status" value="1"/>
</dbReference>
<protein>
    <submittedName>
        <fullName evidence="5">Helix-turn-helix transcriptional regulator</fullName>
    </submittedName>
</protein>